<dbReference type="PATRIC" id="fig|1125712.3.peg.672"/>
<dbReference type="OrthoDB" id="3194263at2"/>
<evidence type="ECO:0000256" key="1">
    <source>
        <dbReference type="SAM" id="MobiDB-lite"/>
    </source>
</evidence>
<evidence type="ECO:0000313" key="3">
    <source>
        <dbReference type="EMBL" id="ERL09633.1"/>
    </source>
</evidence>
<proteinExistence type="predicted"/>
<dbReference type="RefSeq" id="WP_021725500.1">
    <property type="nucleotide sequence ID" value="NZ_AWEZ01000023.1"/>
</dbReference>
<evidence type="ECO:0000256" key="2">
    <source>
        <dbReference type="SAM" id="SignalP"/>
    </source>
</evidence>
<reference evidence="3 4" key="1">
    <citation type="submission" date="2013-08" db="EMBL/GenBank/DDBJ databases">
        <authorList>
            <person name="Durkin A.S."/>
            <person name="Haft D.R."/>
            <person name="McCorrison J."/>
            <person name="Torralba M."/>
            <person name="Gillis M."/>
            <person name="Haft D.H."/>
            <person name="Methe B."/>
            <person name="Sutton G."/>
            <person name="Nelson K.E."/>
        </authorList>
    </citation>
    <scope>NUCLEOTIDE SEQUENCE [LARGE SCALE GENOMIC DNA]</scope>
    <source>
        <strain evidence="3 4">F0195</strain>
    </source>
</reference>
<feature type="signal peptide" evidence="2">
    <location>
        <begin position="1"/>
        <end position="27"/>
    </location>
</feature>
<accession>U2TU83</accession>
<feature type="chain" id="PRO_5004635882" description="Lipoprotein" evidence="2">
    <location>
        <begin position="28"/>
        <end position="246"/>
    </location>
</feature>
<feature type="region of interest" description="Disordered" evidence="1">
    <location>
        <begin position="33"/>
        <end position="68"/>
    </location>
</feature>
<keyword evidence="4" id="KW-1185">Reference proteome</keyword>
<feature type="compositionally biased region" description="Low complexity" evidence="1">
    <location>
        <begin position="33"/>
        <end position="46"/>
    </location>
</feature>
<name>U2TU83_9ACTN</name>
<dbReference type="EMBL" id="AWEZ01000023">
    <property type="protein sequence ID" value="ERL09633.1"/>
    <property type="molecule type" value="Genomic_DNA"/>
</dbReference>
<evidence type="ECO:0008006" key="5">
    <source>
        <dbReference type="Google" id="ProtNLM"/>
    </source>
</evidence>
<dbReference type="AlphaFoldDB" id="U2TU83"/>
<keyword evidence="2" id="KW-0732">Signal</keyword>
<organism evidence="3 4">
    <name type="scientific">Olsenella profusa F0195</name>
    <dbReference type="NCBI Taxonomy" id="1125712"/>
    <lineage>
        <taxon>Bacteria</taxon>
        <taxon>Bacillati</taxon>
        <taxon>Actinomycetota</taxon>
        <taxon>Coriobacteriia</taxon>
        <taxon>Coriobacteriales</taxon>
        <taxon>Atopobiaceae</taxon>
        <taxon>Olsenella</taxon>
    </lineage>
</organism>
<gene>
    <name evidence="3" type="ORF">HMPREF1316_2494</name>
</gene>
<comment type="caution">
    <text evidence="3">The sequence shown here is derived from an EMBL/GenBank/DDBJ whole genome shotgun (WGS) entry which is preliminary data.</text>
</comment>
<dbReference type="STRING" id="1125712.HMPREF1316_2494"/>
<protein>
    <recommendedName>
        <fullName evidence="5">Lipoprotein</fullName>
    </recommendedName>
</protein>
<dbReference type="Proteomes" id="UP000016638">
    <property type="component" value="Unassembled WGS sequence"/>
</dbReference>
<sequence length="246" mass="24803">MGEFMRRHRRDALVALVALAVALGAGAALDRAGTAGDGGQAQVQAQPANEGTTGGDPGRDAAPGAGGEEAAIVPESERVAPEGTERVVYPRLISGPDARAAARYARGLLDASPRPCEAAYANGDGTVDVWQTREQAEDVSRRAGDALDSLRADLASKGVSLEVSGDHRSVTLTAGDGATAQDLALGIGPAVNAASTLQVEETGGEGFALSVDVVDGATGRVMGHADQDTYLGWNADLSWLGGGGAS</sequence>
<evidence type="ECO:0000313" key="4">
    <source>
        <dbReference type="Proteomes" id="UP000016638"/>
    </source>
</evidence>